<comment type="pathway">
    <text evidence="1 10">Carbohydrate degradation; glycolysis; pyruvate from D-glyceraldehyde 3-phosphate: step 4/5.</text>
</comment>
<dbReference type="GO" id="GO:0009986">
    <property type="term" value="C:cell surface"/>
    <property type="evidence" value="ECO:0007669"/>
    <property type="project" value="UniProtKB-SubCell"/>
</dbReference>
<dbReference type="Gene3D" id="3.30.390.10">
    <property type="entry name" value="Enolase-like, N-terminal domain"/>
    <property type="match status" value="1"/>
</dbReference>
<dbReference type="HAMAP" id="MF_00318">
    <property type="entry name" value="Enolase"/>
    <property type="match status" value="1"/>
</dbReference>
<evidence type="ECO:0000256" key="1">
    <source>
        <dbReference type="ARBA" id="ARBA00005031"/>
    </source>
</evidence>
<dbReference type="GO" id="GO:0006096">
    <property type="term" value="P:glycolytic process"/>
    <property type="evidence" value="ECO:0007669"/>
    <property type="project" value="UniProtKB-UniRule"/>
</dbReference>
<evidence type="ECO:0000259" key="15">
    <source>
        <dbReference type="SMART" id="SM01193"/>
    </source>
</evidence>
<comment type="cofactor">
    <cofactor evidence="13">
        <name>Mg(2+)</name>
        <dbReference type="ChEBI" id="CHEBI:18420"/>
    </cofactor>
    <text evidence="13">Mg(2+) is required for catalysis and for stabilizing the dimer.</text>
</comment>
<organism evidence="16 17">
    <name type="scientific">Candidatus Methylacidithermus pantelleriae</name>
    <dbReference type="NCBI Taxonomy" id="2744239"/>
    <lineage>
        <taxon>Bacteria</taxon>
        <taxon>Pseudomonadati</taxon>
        <taxon>Verrucomicrobiota</taxon>
        <taxon>Methylacidiphilae</taxon>
        <taxon>Methylacidiphilales</taxon>
        <taxon>Methylacidiphilaceae</taxon>
        <taxon>Candidatus Methylacidithermus</taxon>
    </lineage>
</organism>
<dbReference type="GO" id="GO:0000287">
    <property type="term" value="F:magnesium ion binding"/>
    <property type="evidence" value="ECO:0007669"/>
    <property type="project" value="UniProtKB-UniRule"/>
</dbReference>
<dbReference type="UniPathway" id="UPA00109">
    <property type="reaction ID" value="UER00187"/>
</dbReference>
<dbReference type="Proteomes" id="UP000663859">
    <property type="component" value="Unassembled WGS sequence"/>
</dbReference>
<feature type="active site" description="Proton acceptor" evidence="10 11">
    <location>
        <position position="342"/>
    </location>
</feature>
<dbReference type="PROSITE" id="PS00164">
    <property type="entry name" value="ENOLASE"/>
    <property type="match status" value="1"/>
</dbReference>
<dbReference type="SMART" id="SM01192">
    <property type="entry name" value="Enolase_C"/>
    <property type="match status" value="1"/>
</dbReference>
<comment type="caution">
    <text evidence="16">The sequence shown here is derived from an EMBL/GenBank/DDBJ whole genome shotgun (WGS) entry which is preliminary data.</text>
</comment>
<dbReference type="SMART" id="SM01193">
    <property type="entry name" value="Enolase_N"/>
    <property type="match status" value="1"/>
</dbReference>
<dbReference type="InterPro" id="IPR020811">
    <property type="entry name" value="Enolase_N"/>
</dbReference>
<feature type="binding site" evidence="10 13">
    <location>
        <position position="244"/>
    </location>
    <ligand>
        <name>Mg(2+)</name>
        <dbReference type="ChEBI" id="CHEBI:18420"/>
    </ligand>
</feature>
<keyword evidence="8 10" id="KW-0456">Lyase</keyword>
<keyword evidence="5 10" id="KW-0964">Secreted</keyword>
<evidence type="ECO:0000313" key="17">
    <source>
        <dbReference type="Proteomes" id="UP000663859"/>
    </source>
</evidence>
<feature type="binding site" evidence="10">
    <location>
        <position position="342"/>
    </location>
    <ligand>
        <name>(2R)-2-phosphoglycerate</name>
        <dbReference type="ChEBI" id="CHEBI:58289"/>
    </ligand>
</feature>
<evidence type="ECO:0000256" key="8">
    <source>
        <dbReference type="ARBA" id="ARBA00023239"/>
    </source>
</evidence>
<dbReference type="AlphaFoldDB" id="A0A8J2BQ19"/>
<feature type="binding site" evidence="10">
    <location>
        <position position="372"/>
    </location>
    <ligand>
        <name>(2R)-2-phosphoglycerate</name>
        <dbReference type="ChEBI" id="CHEBI:58289"/>
    </ligand>
</feature>
<feature type="binding site" evidence="12">
    <location>
        <begin position="369"/>
        <end position="372"/>
    </location>
    <ligand>
        <name>substrate</name>
    </ligand>
</feature>
<dbReference type="Gene3D" id="3.20.20.120">
    <property type="entry name" value="Enolase-like C-terminal domain"/>
    <property type="match status" value="1"/>
</dbReference>
<evidence type="ECO:0000313" key="16">
    <source>
        <dbReference type="EMBL" id="CAF0689205.1"/>
    </source>
</evidence>
<dbReference type="InterPro" id="IPR020809">
    <property type="entry name" value="Enolase_CS"/>
</dbReference>
<evidence type="ECO:0000256" key="6">
    <source>
        <dbReference type="ARBA" id="ARBA00022842"/>
    </source>
</evidence>
<gene>
    <name evidence="10 16" type="primary">eno</name>
    <name evidence="16" type="ORF">MPNT_10145</name>
</gene>
<dbReference type="NCBIfam" id="TIGR01060">
    <property type="entry name" value="eno"/>
    <property type="match status" value="1"/>
</dbReference>
<feature type="binding site" evidence="12">
    <location>
        <position position="157"/>
    </location>
    <ligand>
        <name>substrate</name>
    </ligand>
</feature>
<feature type="binding site" evidence="12">
    <location>
        <position position="317"/>
    </location>
    <ligand>
        <name>substrate</name>
    </ligand>
</feature>
<evidence type="ECO:0000256" key="12">
    <source>
        <dbReference type="PIRSR" id="PIRSR001400-2"/>
    </source>
</evidence>
<feature type="binding site" evidence="10">
    <location>
        <position position="393"/>
    </location>
    <ligand>
        <name>(2R)-2-phosphoglycerate</name>
        <dbReference type="ChEBI" id="CHEBI:58289"/>
    </ligand>
</feature>
<evidence type="ECO:0000256" key="5">
    <source>
        <dbReference type="ARBA" id="ARBA00022525"/>
    </source>
</evidence>
<evidence type="ECO:0000256" key="9">
    <source>
        <dbReference type="ARBA" id="ARBA00045763"/>
    </source>
</evidence>
<feature type="active site" description="Proton donor" evidence="10 11">
    <location>
        <position position="207"/>
    </location>
</feature>
<evidence type="ECO:0000259" key="14">
    <source>
        <dbReference type="SMART" id="SM01192"/>
    </source>
</evidence>
<dbReference type="GO" id="GO:0004634">
    <property type="term" value="F:phosphopyruvate hydratase activity"/>
    <property type="evidence" value="ECO:0007669"/>
    <property type="project" value="UniProtKB-UniRule"/>
</dbReference>
<comment type="catalytic activity">
    <reaction evidence="10">
        <text>(2R)-2-phosphoglycerate = phosphoenolpyruvate + H2O</text>
        <dbReference type="Rhea" id="RHEA:10164"/>
        <dbReference type="ChEBI" id="CHEBI:15377"/>
        <dbReference type="ChEBI" id="CHEBI:58289"/>
        <dbReference type="ChEBI" id="CHEBI:58702"/>
        <dbReference type="EC" id="4.2.1.11"/>
    </reaction>
</comment>
<evidence type="ECO:0000256" key="7">
    <source>
        <dbReference type="ARBA" id="ARBA00023152"/>
    </source>
</evidence>
<dbReference type="Pfam" id="PF03952">
    <property type="entry name" value="Enolase_N"/>
    <property type="match status" value="1"/>
</dbReference>
<keyword evidence="10 13" id="KW-0479">Metal-binding</keyword>
<evidence type="ECO:0000256" key="2">
    <source>
        <dbReference type="ARBA" id="ARBA00009604"/>
    </source>
</evidence>
<dbReference type="PIRSF" id="PIRSF001400">
    <property type="entry name" value="Enolase"/>
    <property type="match status" value="1"/>
</dbReference>
<sequence length="428" mass="46074">MKSTRIAEIKGRELLDSRGHPTVEAEVVLECGARACALVPSGASRGEEEAWELRDGDKTRFRGLGVSRAVHHIRSILAPALQGQDALDQLEVDRKLCALDGTPNKSKLGANALLAVSLACAKAAAQAVGLPLYRYVGGSQARILPVPFANLVNGGVHSEAPLDFQEFMIVPRGFPTFSEALRSGVEIVYALREVLQERHLSVGIGDEGGFAPELHHAEEVLELMTLAVKRAGYAPGREIFFAIDVAASQLYEKETGLYTFPKSGARSLSIRELVGYYQTLAQRFPLVSLEDGAAEEDWEGWKLLTETLGKTLQLVGDDLFVTQVARLQKGVSLGVANAILIKLNQVGTLSEAIATATLAQQHGYRVMLSHRSGETEDPSLADFAVAIGAGQIKTGSFCRSERVAKYNQLLRIEEALGPNAVYAGALSL</sequence>
<comment type="function">
    <text evidence="9 10">Catalyzes the reversible conversion of 2-phosphoglycerate (2-PG) into phosphoenolpyruvate (PEP). It is essential for the degradation of carbohydrates via glycolysis.</text>
</comment>
<keyword evidence="10" id="KW-0963">Cytoplasm</keyword>
<dbReference type="InterPro" id="IPR029017">
    <property type="entry name" value="Enolase-like_N"/>
</dbReference>
<dbReference type="GO" id="GO:0000015">
    <property type="term" value="C:phosphopyruvate hydratase complex"/>
    <property type="evidence" value="ECO:0007669"/>
    <property type="project" value="InterPro"/>
</dbReference>
<dbReference type="SFLD" id="SFLDS00001">
    <property type="entry name" value="Enolase"/>
    <property type="match status" value="1"/>
</dbReference>
<feature type="binding site" evidence="10 13">
    <location>
        <position position="317"/>
    </location>
    <ligand>
        <name>Mg(2+)</name>
        <dbReference type="ChEBI" id="CHEBI:18420"/>
    </ligand>
</feature>
<dbReference type="SFLD" id="SFLDG00178">
    <property type="entry name" value="enolase"/>
    <property type="match status" value="1"/>
</dbReference>
<reference evidence="16" key="1">
    <citation type="submission" date="2021-02" db="EMBL/GenBank/DDBJ databases">
        <authorList>
            <person name="Cremers G."/>
            <person name="Picone N."/>
        </authorList>
    </citation>
    <scope>NUCLEOTIDE SEQUENCE</scope>
    <source>
        <strain evidence="16">PQ17</strain>
    </source>
</reference>
<proteinExistence type="inferred from homology"/>
<dbReference type="PRINTS" id="PR00148">
    <property type="entry name" value="ENOLASE"/>
</dbReference>
<keyword evidence="7 10" id="KW-0324">Glycolysis</keyword>
<feature type="binding site" evidence="12">
    <location>
        <position position="166"/>
    </location>
    <ligand>
        <name>substrate</name>
    </ligand>
</feature>
<dbReference type="PANTHER" id="PTHR11902:SF1">
    <property type="entry name" value="ENOLASE"/>
    <property type="match status" value="1"/>
</dbReference>
<dbReference type="SUPFAM" id="SSF54826">
    <property type="entry name" value="Enolase N-terminal domain-like"/>
    <property type="match status" value="1"/>
</dbReference>
<dbReference type="InterPro" id="IPR036849">
    <property type="entry name" value="Enolase-like_C_sf"/>
</dbReference>
<evidence type="ECO:0000256" key="4">
    <source>
        <dbReference type="ARBA" id="ARBA00017068"/>
    </source>
</evidence>
<comment type="similarity">
    <text evidence="2 10">Belongs to the enolase family.</text>
</comment>
<feature type="domain" description="Enolase C-terminal TIM barrel" evidence="14">
    <location>
        <begin position="141"/>
        <end position="428"/>
    </location>
</feature>
<accession>A0A8J2BQ19</accession>
<dbReference type="SFLD" id="SFLDF00002">
    <property type="entry name" value="enolase"/>
    <property type="match status" value="1"/>
</dbReference>
<dbReference type="EC" id="4.2.1.11" evidence="3 10"/>
<dbReference type="GO" id="GO:0005576">
    <property type="term" value="C:extracellular region"/>
    <property type="evidence" value="ECO:0007669"/>
    <property type="project" value="UniProtKB-SubCell"/>
</dbReference>
<dbReference type="InterPro" id="IPR020810">
    <property type="entry name" value="Enolase_C"/>
</dbReference>
<feature type="domain" description="Enolase N-terminal" evidence="15">
    <location>
        <begin position="6"/>
        <end position="136"/>
    </location>
</feature>
<dbReference type="CDD" id="cd03313">
    <property type="entry name" value="enolase"/>
    <property type="match status" value="1"/>
</dbReference>
<dbReference type="InterPro" id="IPR000941">
    <property type="entry name" value="Enolase"/>
</dbReference>
<feature type="binding site" evidence="12">
    <location>
        <position position="290"/>
    </location>
    <ligand>
        <name>substrate</name>
    </ligand>
</feature>
<keyword evidence="6 10" id="KW-0460">Magnesium</keyword>
<feature type="binding site" evidence="12">
    <location>
        <position position="393"/>
    </location>
    <ligand>
        <name>substrate</name>
    </ligand>
</feature>
<dbReference type="EMBL" id="CAJNOB010000001">
    <property type="protein sequence ID" value="CAF0689205.1"/>
    <property type="molecule type" value="Genomic_DNA"/>
</dbReference>
<keyword evidence="17" id="KW-1185">Reference proteome</keyword>
<feature type="binding site" evidence="10">
    <location>
        <position position="371"/>
    </location>
    <ligand>
        <name>(2R)-2-phosphoglycerate</name>
        <dbReference type="ChEBI" id="CHEBI:58289"/>
    </ligand>
</feature>
<evidence type="ECO:0000256" key="13">
    <source>
        <dbReference type="PIRSR" id="PIRSR001400-3"/>
    </source>
</evidence>
<comment type="cofactor">
    <cofactor evidence="10">
        <name>Mg(2+)</name>
        <dbReference type="ChEBI" id="CHEBI:18420"/>
    </cofactor>
    <text evidence="10">Binds a second Mg(2+) ion via substrate during catalysis.</text>
</comment>
<name>A0A8J2BQ19_9BACT</name>
<comment type="subcellular location">
    <subcellularLocation>
        <location evidence="10">Cytoplasm</location>
    </subcellularLocation>
    <subcellularLocation>
        <location evidence="10">Secreted</location>
    </subcellularLocation>
    <subcellularLocation>
        <location evidence="10">Cell surface</location>
    </subcellularLocation>
    <text evidence="10">Fractions of enolase are present in both the cytoplasm and on the cell surface.</text>
</comment>
<feature type="binding site" evidence="10">
    <location>
        <position position="165"/>
    </location>
    <ligand>
        <name>(2R)-2-phosphoglycerate</name>
        <dbReference type="ChEBI" id="CHEBI:58289"/>
    </ligand>
</feature>
<feature type="binding site" evidence="10 13">
    <location>
        <position position="290"/>
    </location>
    <ligand>
        <name>Mg(2+)</name>
        <dbReference type="ChEBI" id="CHEBI:18420"/>
    </ligand>
</feature>
<evidence type="ECO:0000256" key="10">
    <source>
        <dbReference type="HAMAP-Rule" id="MF_00318"/>
    </source>
</evidence>
<dbReference type="PANTHER" id="PTHR11902">
    <property type="entry name" value="ENOLASE"/>
    <property type="match status" value="1"/>
</dbReference>
<dbReference type="Pfam" id="PF00113">
    <property type="entry name" value="Enolase_C"/>
    <property type="match status" value="1"/>
</dbReference>
<evidence type="ECO:0000256" key="3">
    <source>
        <dbReference type="ARBA" id="ARBA00012058"/>
    </source>
</evidence>
<evidence type="ECO:0000256" key="11">
    <source>
        <dbReference type="PIRSR" id="PIRSR001400-1"/>
    </source>
</evidence>
<protein>
    <recommendedName>
        <fullName evidence="4 10">Enolase</fullName>
        <ecNumber evidence="3 10">4.2.1.11</ecNumber>
    </recommendedName>
    <alternativeName>
        <fullName evidence="10">2-phospho-D-glycerate hydro-lyase</fullName>
    </alternativeName>
    <alternativeName>
        <fullName evidence="10">2-phosphoglycerate dehydratase</fullName>
    </alternativeName>
</protein>
<dbReference type="SUPFAM" id="SSF51604">
    <property type="entry name" value="Enolase C-terminal domain-like"/>
    <property type="match status" value="1"/>
</dbReference>
<dbReference type="RefSeq" id="WP_174581646.1">
    <property type="nucleotide sequence ID" value="NZ_CAJNOB010000001.1"/>
</dbReference>